<dbReference type="InterPro" id="IPR042099">
    <property type="entry name" value="ANL_N_sf"/>
</dbReference>
<dbReference type="AlphaFoldDB" id="A0AAD6UK36"/>
<evidence type="ECO:0000313" key="3">
    <source>
        <dbReference type="EMBL" id="KAJ7101540.1"/>
    </source>
</evidence>
<accession>A0AAD6UK36</accession>
<comment type="caution">
    <text evidence="3">The sequence shown here is derived from an EMBL/GenBank/DDBJ whole genome shotgun (WGS) entry which is preliminary data.</text>
</comment>
<evidence type="ECO:0008006" key="5">
    <source>
        <dbReference type="Google" id="ProtNLM"/>
    </source>
</evidence>
<comment type="similarity">
    <text evidence="1">Belongs to the ATP-dependent AMP-binding enzyme family.</text>
</comment>
<gene>
    <name evidence="3" type="ORF">B0H15DRAFT_414215</name>
</gene>
<name>A0AAD6UK36_9AGAR</name>
<evidence type="ECO:0000256" key="1">
    <source>
        <dbReference type="ARBA" id="ARBA00006432"/>
    </source>
</evidence>
<dbReference type="GO" id="GO:0016405">
    <property type="term" value="F:CoA-ligase activity"/>
    <property type="evidence" value="ECO:0007669"/>
    <property type="project" value="TreeGrafter"/>
</dbReference>
<evidence type="ECO:0000256" key="2">
    <source>
        <dbReference type="ARBA" id="ARBA00022598"/>
    </source>
</evidence>
<dbReference type="Gene3D" id="3.40.50.12780">
    <property type="entry name" value="N-terminal domain of ligase-like"/>
    <property type="match status" value="1"/>
</dbReference>
<reference evidence="3" key="1">
    <citation type="submission" date="2023-03" db="EMBL/GenBank/DDBJ databases">
        <title>Massive genome expansion in bonnet fungi (Mycena s.s.) driven by repeated elements and novel gene families across ecological guilds.</title>
        <authorList>
            <consortium name="Lawrence Berkeley National Laboratory"/>
            <person name="Harder C.B."/>
            <person name="Miyauchi S."/>
            <person name="Viragh M."/>
            <person name="Kuo A."/>
            <person name="Thoen E."/>
            <person name="Andreopoulos B."/>
            <person name="Lu D."/>
            <person name="Skrede I."/>
            <person name="Drula E."/>
            <person name="Henrissat B."/>
            <person name="Morin E."/>
            <person name="Kohler A."/>
            <person name="Barry K."/>
            <person name="LaButti K."/>
            <person name="Morin E."/>
            <person name="Salamov A."/>
            <person name="Lipzen A."/>
            <person name="Mereny Z."/>
            <person name="Hegedus B."/>
            <person name="Baldrian P."/>
            <person name="Stursova M."/>
            <person name="Weitz H."/>
            <person name="Taylor A."/>
            <person name="Grigoriev I.V."/>
            <person name="Nagy L.G."/>
            <person name="Martin F."/>
            <person name="Kauserud H."/>
        </authorList>
    </citation>
    <scope>NUCLEOTIDE SEQUENCE</scope>
    <source>
        <strain evidence="3">CBHHK173m</strain>
    </source>
</reference>
<organism evidence="3 4">
    <name type="scientific">Mycena belliarum</name>
    <dbReference type="NCBI Taxonomy" id="1033014"/>
    <lineage>
        <taxon>Eukaryota</taxon>
        <taxon>Fungi</taxon>
        <taxon>Dikarya</taxon>
        <taxon>Basidiomycota</taxon>
        <taxon>Agaricomycotina</taxon>
        <taxon>Agaricomycetes</taxon>
        <taxon>Agaricomycetidae</taxon>
        <taxon>Agaricales</taxon>
        <taxon>Marasmiineae</taxon>
        <taxon>Mycenaceae</taxon>
        <taxon>Mycena</taxon>
    </lineage>
</organism>
<evidence type="ECO:0000313" key="4">
    <source>
        <dbReference type="Proteomes" id="UP001222325"/>
    </source>
</evidence>
<dbReference type="EMBL" id="JARJCN010000004">
    <property type="protein sequence ID" value="KAJ7101540.1"/>
    <property type="molecule type" value="Genomic_DNA"/>
</dbReference>
<proteinExistence type="inferred from homology"/>
<keyword evidence="2" id="KW-0436">Ligase</keyword>
<keyword evidence="4" id="KW-1185">Reference proteome</keyword>
<dbReference type="SUPFAM" id="SSF56801">
    <property type="entry name" value="Acetyl-CoA synthetase-like"/>
    <property type="match status" value="1"/>
</dbReference>
<protein>
    <recommendedName>
        <fullName evidence="5">AMP-dependent synthetase/ligase domain-containing protein</fullName>
    </recommendedName>
</protein>
<dbReference type="PANTHER" id="PTHR24096">
    <property type="entry name" value="LONG-CHAIN-FATTY-ACID--COA LIGASE"/>
    <property type="match status" value="1"/>
</dbReference>
<sequence length="125" mass="13277">MVFWIGRGLRICIPETWRPGLCAHSSVLDDREWNGDRLPLGAPPQLSSVGRLLPETGAKAVDAEDNDRPPVIQGQLCVRGPRLSSGYLGNPAATQGAFDAEGFLRTGDIAEITADMSTSSVASSI</sequence>
<dbReference type="Proteomes" id="UP001222325">
    <property type="component" value="Unassembled WGS sequence"/>
</dbReference>
<dbReference type="PANTHER" id="PTHR24096:SF149">
    <property type="entry name" value="AMP-BINDING DOMAIN-CONTAINING PROTEIN-RELATED"/>
    <property type="match status" value="1"/>
</dbReference>